<dbReference type="EMBL" id="FQWQ01000002">
    <property type="protein sequence ID" value="SHH14661.1"/>
    <property type="molecule type" value="Genomic_DNA"/>
</dbReference>
<evidence type="ECO:0000313" key="1">
    <source>
        <dbReference type="EMBL" id="SHH14661.1"/>
    </source>
</evidence>
<sequence length="185" mass="21689">MQLKFKNPVRPDLTNTIQKRNRRLQAFFNAKNLDVRLHGDAQNPLMVLCGCVGLSAYVHNFDLRMLDKPNQGEVMKIYKLTEIIQGTREEVVEWLQQFPQMPLYRIQHSASKLYLCGFNFVDREQKLGRYPVFAREDYHIYKQHEAAEDILNMLKEDGYEVEITEPDLELVKSHVGPITFVGFQE</sequence>
<reference evidence="1 2" key="1">
    <citation type="submission" date="2016-11" db="EMBL/GenBank/DDBJ databases">
        <authorList>
            <person name="Jaros S."/>
            <person name="Januszkiewicz K."/>
            <person name="Wedrychowicz H."/>
        </authorList>
    </citation>
    <scope>NUCLEOTIDE SEQUENCE [LARGE SCALE GENOMIC DNA]</scope>
    <source>
        <strain evidence="1 2">DSM 24574</strain>
    </source>
</reference>
<evidence type="ECO:0000313" key="2">
    <source>
        <dbReference type="Proteomes" id="UP000184212"/>
    </source>
</evidence>
<accession>A0A1M5QLJ3</accession>
<keyword evidence="2" id="KW-1185">Reference proteome</keyword>
<dbReference type="Proteomes" id="UP000184212">
    <property type="component" value="Unassembled WGS sequence"/>
</dbReference>
<gene>
    <name evidence="1" type="ORF">SAMN04488109_2875</name>
</gene>
<dbReference type="AlphaFoldDB" id="A0A1M5QLJ3"/>
<name>A0A1M5QLJ3_9BACT</name>
<dbReference type="STRING" id="947013.SAMN04488109_2875"/>
<proteinExistence type="predicted"/>
<organism evidence="1 2">
    <name type="scientific">Chryseolinea serpens</name>
    <dbReference type="NCBI Taxonomy" id="947013"/>
    <lineage>
        <taxon>Bacteria</taxon>
        <taxon>Pseudomonadati</taxon>
        <taxon>Bacteroidota</taxon>
        <taxon>Cytophagia</taxon>
        <taxon>Cytophagales</taxon>
        <taxon>Fulvivirgaceae</taxon>
        <taxon>Chryseolinea</taxon>
    </lineage>
</organism>
<protein>
    <submittedName>
        <fullName evidence="1">Uncharacterized protein</fullName>
    </submittedName>
</protein>